<dbReference type="HOGENOM" id="CLU_170329_2_2_2"/>
<gene>
    <name evidence="2" type="ORF">NADRNF5_0580</name>
</gene>
<feature type="domain" description="Transcription regulator AsnC/Lrp ligand binding" evidence="1">
    <location>
        <begin position="10"/>
        <end position="76"/>
    </location>
</feature>
<dbReference type="RefSeq" id="WP_048115528.1">
    <property type="nucleotide sequence ID" value="NZ_CP011070.1"/>
</dbReference>
<name>A0A0D5C0L4_9ARCH</name>
<dbReference type="InterPro" id="IPR011008">
    <property type="entry name" value="Dimeric_a/b-barrel"/>
</dbReference>
<dbReference type="KEGG" id="nin:NADRNF5_0580"/>
<dbReference type="Proteomes" id="UP000032408">
    <property type="component" value="Chromosome"/>
</dbReference>
<reference evidence="2 3" key="2">
    <citation type="journal article" date="2016" name="ISME J.">
        <title>Physiological and genomic characterization of two novel marine thaumarchaeal strains indicates niche differentiation.</title>
        <authorList>
            <person name="Bayer B."/>
            <person name="Vojvoda J."/>
            <person name="Offre P."/>
            <person name="Alves R.J."/>
            <person name="Elisabeth N.H."/>
            <person name="Garcia J.A."/>
            <person name="Volland J.M."/>
            <person name="Srivastava A."/>
            <person name="Schleper C."/>
            <person name="Herndl G.J."/>
        </authorList>
    </citation>
    <scope>NUCLEOTIDE SEQUENCE [LARGE SCALE GENOMIC DNA]</scope>
    <source>
        <strain evidence="2 3">NF5</strain>
    </source>
</reference>
<dbReference type="Gene3D" id="3.30.70.920">
    <property type="match status" value="1"/>
</dbReference>
<sequence>MKDSPSIVFVLIMCKHESMDGVMNQLNEIDVVKESTLIDGPWRIIVKLQAASLDHLRDAVQWKLRKMEGIESTLSLVEYMK</sequence>
<dbReference type="Pfam" id="PF01037">
    <property type="entry name" value="AsnC_trans_reg"/>
    <property type="match status" value="1"/>
</dbReference>
<protein>
    <submittedName>
        <fullName evidence="2">Transcriptional regulator, AsnC family</fullName>
    </submittedName>
</protein>
<dbReference type="GeneID" id="24819817"/>
<dbReference type="SUPFAM" id="SSF54909">
    <property type="entry name" value="Dimeric alpha+beta barrel"/>
    <property type="match status" value="1"/>
</dbReference>
<accession>A0A0D5C0L4</accession>
<evidence type="ECO:0000259" key="1">
    <source>
        <dbReference type="Pfam" id="PF01037"/>
    </source>
</evidence>
<evidence type="ECO:0000313" key="2">
    <source>
        <dbReference type="EMBL" id="AJW70276.1"/>
    </source>
</evidence>
<keyword evidence="3" id="KW-1185">Reference proteome</keyword>
<proteinExistence type="predicted"/>
<organism evidence="2 3">
    <name type="scientific">Nitrosopumilus adriaticus</name>
    <dbReference type="NCBI Taxonomy" id="1580092"/>
    <lineage>
        <taxon>Archaea</taxon>
        <taxon>Nitrososphaerota</taxon>
        <taxon>Nitrososphaeria</taxon>
        <taxon>Nitrosopumilales</taxon>
        <taxon>Nitrosopumilaceae</taxon>
        <taxon>Nitrosopumilus</taxon>
    </lineage>
</organism>
<dbReference type="EMBL" id="CP011070">
    <property type="protein sequence ID" value="AJW70276.1"/>
    <property type="molecule type" value="Genomic_DNA"/>
</dbReference>
<dbReference type="STRING" id="1580092.NADRNF5_0580"/>
<dbReference type="OrthoDB" id="373621at2157"/>
<dbReference type="InterPro" id="IPR019887">
    <property type="entry name" value="Tscrpt_reg_AsnC/Lrp_C"/>
</dbReference>
<evidence type="ECO:0000313" key="3">
    <source>
        <dbReference type="Proteomes" id="UP000032408"/>
    </source>
</evidence>
<reference evidence="3" key="1">
    <citation type="submission" date="2015-03" db="EMBL/GenBank/DDBJ databases">
        <title>Characterization of two novel Thaumarchaeota isolated from the Northern Adriatic Sea.</title>
        <authorList>
            <person name="Bayer B."/>
            <person name="Vojvoda J."/>
            <person name="Offre P."/>
            <person name="Srivastava A."/>
            <person name="Elisabeth N."/>
            <person name="Garcia J.A.L."/>
            <person name="Schleper C."/>
            <person name="Herndl G.J."/>
        </authorList>
    </citation>
    <scope>NUCLEOTIDE SEQUENCE [LARGE SCALE GENOMIC DNA]</scope>
    <source>
        <strain evidence="3">NF5</strain>
    </source>
</reference>
<dbReference type="AlphaFoldDB" id="A0A0D5C0L4"/>